<name>A0A0A5GAF8_9BACI</name>
<keyword evidence="1" id="KW-0812">Transmembrane</keyword>
<reference evidence="2 3" key="1">
    <citation type="submission" date="2013-08" db="EMBL/GenBank/DDBJ databases">
        <authorList>
            <person name="Huang J."/>
            <person name="Wang G."/>
        </authorList>
    </citation>
    <scope>NUCLEOTIDE SEQUENCE [LARGE SCALE GENOMIC DNA]</scope>
    <source>
        <strain evidence="2 3">BH030004</strain>
    </source>
</reference>
<evidence type="ECO:0000313" key="3">
    <source>
        <dbReference type="Proteomes" id="UP000030403"/>
    </source>
</evidence>
<keyword evidence="3" id="KW-1185">Reference proteome</keyword>
<accession>A0A0A5GAF8</accession>
<keyword evidence="1" id="KW-0472">Membrane</keyword>
<dbReference type="OrthoDB" id="2970278at2"/>
<dbReference type="STRING" id="1385511.GCA_000425225_02546"/>
<evidence type="ECO:0000256" key="1">
    <source>
        <dbReference type="SAM" id="Phobius"/>
    </source>
</evidence>
<feature type="transmembrane region" description="Helical" evidence="1">
    <location>
        <begin position="5"/>
        <end position="28"/>
    </location>
</feature>
<proteinExistence type="predicted"/>
<dbReference type="AlphaFoldDB" id="A0A0A5GAF8"/>
<gene>
    <name evidence="2" type="ORF">N783_01330</name>
</gene>
<comment type="caution">
    <text evidence="2">The sequence shown here is derived from an EMBL/GenBank/DDBJ whole genome shotgun (WGS) entry which is preliminary data.</text>
</comment>
<dbReference type="eggNOG" id="ENOG50340AQ">
    <property type="taxonomic scope" value="Bacteria"/>
</dbReference>
<sequence>MKKTFISIVIAVILIIIAFVYINLNYLYNPLTYPNDNIEKYDYSFLTFKKPIVMQVVKWDEEGQQSFYHYVTDEKKIKNLLEQFDRANKMKDFTIDQYLANLPFGERGSEYNIIFRQVERWDHNNVAHGRILINFTFYKNNDVIEISGVHFYELKASFKEDILNALSNKDKWITK</sequence>
<dbReference type="EMBL" id="AVPF01000009">
    <property type="protein sequence ID" value="KGX90161.1"/>
    <property type="molecule type" value="Genomic_DNA"/>
</dbReference>
<organism evidence="2 3">
    <name type="scientific">Pontibacillus marinus BH030004 = DSM 16465</name>
    <dbReference type="NCBI Taxonomy" id="1385511"/>
    <lineage>
        <taxon>Bacteria</taxon>
        <taxon>Bacillati</taxon>
        <taxon>Bacillota</taxon>
        <taxon>Bacilli</taxon>
        <taxon>Bacillales</taxon>
        <taxon>Bacillaceae</taxon>
        <taxon>Pontibacillus</taxon>
    </lineage>
</organism>
<keyword evidence="1" id="KW-1133">Transmembrane helix</keyword>
<evidence type="ECO:0000313" key="2">
    <source>
        <dbReference type="EMBL" id="KGX90161.1"/>
    </source>
</evidence>
<protein>
    <submittedName>
        <fullName evidence="2">Uncharacterized protein</fullName>
    </submittedName>
</protein>
<dbReference type="RefSeq" id="WP_027446239.1">
    <property type="nucleotide sequence ID" value="NZ_AULJ01000032.1"/>
</dbReference>
<dbReference type="Proteomes" id="UP000030403">
    <property type="component" value="Unassembled WGS sequence"/>
</dbReference>